<organism evidence="2 3">
    <name type="scientific">Scophthalmus maximus</name>
    <name type="common">Turbot</name>
    <name type="synonym">Psetta maxima</name>
    <dbReference type="NCBI Taxonomy" id="52904"/>
    <lineage>
        <taxon>Eukaryota</taxon>
        <taxon>Metazoa</taxon>
        <taxon>Chordata</taxon>
        <taxon>Craniata</taxon>
        <taxon>Vertebrata</taxon>
        <taxon>Euteleostomi</taxon>
        <taxon>Actinopterygii</taxon>
        <taxon>Neopterygii</taxon>
        <taxon>Teleostei</taxon>
        <taxon>Neoteleostei</taxon>
        <taxon>Acanthomorphata</taxon>
        <taxon>Carangaria</taxon>
        <taxon>Pleuronectiformes</taxon>
        <taxon>Pleuronectoidei</taxon>
        <taxon>Scophthalmidae</taxon>
        <taxon>Scophthalmus</taxon>
    </lineage>
</organism>
<evidence type="ECO:0000256" key="1">
    <source>
        <dbReference type="SAM" id="MobiDB-lite"/>
    </source>
</evidence>
<name>A0A2U9AVM0_SCOMX</name>
<dbReference type="EMBL" id="CP026243">
    <property type="protein sequence ID" value="AWO95668.1"/>
    <property type="molecule type" value="Genomic_DNA"/>
</dbReference>
<feature type="region of interest" description="Disordered" evidence="1">
    <location>
        <begin position="1"/>
        <end position="47"/>
    </location>
</feature>
<gene>
    <name evidence="2" type="ORF">SMAX5B_006717</name>
</gene>
<evidence type="ECO:0000313" key="3">
    <source>
        <dbReference type="Proteomes" id="UP000246464"/>
    </source>
</evidence>
<keyword evidence="3" id="KW-1185">Reference proteome</keyword>
<dbReference type="AlphaFoldDB" id="A0A2U9AVM0"/>
<evidence type="ECO:0000313" key="2">
    <source>
        <dbReference type="EMBL" id="AWO95668.1"/>
    </source>
</evidence>
<sequence length="163" mass="17872">MHKSHSRRQRDGERGNTGSCALPAATGVGSGISEKEPEPKFEHGKGRAARVNALIPRQARPCRMHFNCDSHPCAQGDAVEQKARIPPFGLLPVVRLVPVCVRICPRSLASSVQAARVDRGAAGTFLRLPPRMQQSDPLSPVLHGSRDVPWNVHKLYLTSERFN</sequence>
<reference evidence="2 3" key="1">
    <citation type="submission" date="2017-12" db="EMBL/GenBank/DDBJ databases">
        <title>Integrating genomic resources of turbot (Scophthalmus maximus) in depth evaluation of genetic and physical mapping variation across individuals.</title>
        <authorList>
            <person name="Martinez P."/>
        </authorList>
    </citation>
    <scope>NUCLEOTIDE SEQUENCE [LARGE SCALE GENOMIC DNA]</scope>
</reference>
<proteinExistence type="predicted"/>
<protein>
    <submittedName>
        <fullName evidence="2">Uncharacterized protein</fullName>
    </submittedName>
</protein>
<feature type="compositionally biased region" description="Basic and acidic residues" evidence="1">
    <location>
        <begin position="33"/>
        <end position="45"/>
    </location>
</feature>
<accession>A0A2U9AVM0</accession>
<dbReference type="Proteomes" id="UP000246464">
    <property type="component" value="Chromosome 1"/>
</dbReference>